<dbReference type="EMBL" id="CP023270">
    <property type="protein sequence ID" value="AVJ26986.1"/>
    <property type="molecule type" value="Genomic_DNA"/>
</dbReference>
<feature type="binding site" evidence="1">
    <location>
        <begin position="122"/>
        <end position="128"/>
    </location>
    <ligand>
        <name>(6S)-NADPHX</name>
        <dbReference type="ChEBI" id="CHEBI:64076"/>
    </ligand>
</feature>
<dbReference type="SUPFAM" id="SSF64153">
    <property type="entry name" value="YjeF N-terminal domain-like"/>
    <property type="match status" value="1"/>
</dbReference>
<dbReference type="GO" id="GO:0046872">
    <property type="term" value="F:metal ion binding"/>
    <property type="evidence" value="ECO:0007669"/>
    <property type="project" value="UniProtKB-KW"/>
</dbReference>
<comment type="catalytic activity">
    <reaction evidence="1">
        <text>(6R)-NADPHX = (6S)-NADPHX</text>
        <dbReference type="Rhea" id="RHEA:32227"/>
        <dbReference type="ChEBI" id="CHEBI:64076"/>
        <dbReference type="ChEBI" id="CHEBI:64077"/>
        <dbReference type="EC" id="5.1.99.6"/>
    </reaction>
</comment>
<evidence type="ECO:0000313" key="3">
    <source>
        <dbReference type="EMBL" id="AVJ26986.1"/>
    </source>
</evidence>
<feature type="binding site" evidence="1">
    <location>
        <position position="154"/>
    </location>
    <ligand>
        <name>K(+)</name>
        <dbReference type="ChEBI" id="CHEBI:29103"/>
    </ligand>
</feature>
<keyword evidence="1" id="KW-0520">NAD</keyword>
<evidence type="ECO:0000256" key="1">
    <source>
        <dbReference type="HAMAP-Rule" id="MF_01966"/>
    </source>
</evidence>
<dbReference type="GO" id="GO:0031087">
    <property type="term" value="P:deadenylation-independent decapping of nuclear-transcribed mRNA"/>
    <property type="evidence" value="ECO:0007669"/>
    <property type="project" value="TreeGrafter"/>
</dbReference>
<dbReference type="InterPro" id="IPR036652">
    <property type="entry name" value="YjeF_N_dom_sf"/>
</dbReference>
<dbReference type="GO" id="GO:0052856">
    <property type="term" value="F:NAD(P)HX epimerase activity"/>
    <property type="evidence" value="ECO:0007669"/>
    <property type="project" value="UniProtKB-UniRule"/>
</dbReference>
<dbReference type="EC" id="5.1.99.6" evidence="1"/>
<dbReference type="HAMAP" id="MF_01966">
    <property type="entry name" value="NADHX_epimerase"/>
    <property type="match status" value="1"/>
</dbReference>
<dbReference type="Gene3D" id="3.40.50.10260">
    <property type="entry name" value="YjeF N-terminal domain"/>
    <property type="match status" value="1"/>
</dbReference>
<gene>
    <name evidence="1" type="primary">nnrE</name>
    <name evidence="3" type="ORF">CLM73_07535</name>
</gene>
<keyword evidence="1" id="KW-0479">Metal-binding</keyword>
<organism evidence="3 4">
    <name type="scientific">Achromobacter spanius</name>
    <dbReference type="NCBI Taxonomy" id="217203"/>
    <lineage>
        <taxon>Bacteria</taxon>
        <taxon>Pseudomonadati</taxon>
        <taxon>Pseudomonadota</taxon>
        <taxon>Betaproteobacteria</taxon>
        <taxon>Burkholderiales</taxon>
        <taxon>Alcaligenaceae</taxon>
        <taxon>Achromobacter</taxon>
    </lineage>
</organism>
<dbReference type="GO" id="GO:0000166">
    <property type="term" value="F:nucleotide binding"/>
    <property type="evidence" value="ECO:0007669"/>
    <property type="project" value="UniProtKB-KW"/>
</dbReference>
<dbReference type="Pfam" id="PF03853">
    <property type="entry name" value="YjeF_N"/>
    <property type="match status" value="1"/>
</dbReference>
<comment type="caution">
    <text evidence="1">Lacks conserved residue(s) required for the propagation of feature annotation.</text>
</comment>
<comment type="cofactor">
    <cofactor evidence="1">
        <name>K(+)</name>
        <dbReference type="ChEBI" id="CHEBI:29103"/>
    </cofactor>
    <text evidence="1">Binds 1 potassium ion per subunit.</text>
</comment>
<protein>
    <recommendedName>
        <fullName evidence="1">NAD(P)H-hydrate epimerase</fullName>
        <ecNumber evidence="1">5.1.99.6</ecNumber>
    </recommendedName>
    <alternativeName>
        <fullName evidence="1">NAD(P)HX epimerase</fullName>
    </alternativeName>
</protein>
<dbReference type="PANTHER" id="PTHR13612:SF0">
    <property type="entry name" value="ENHANCER OF MRNA-DECAPPING PROTEIN 3"/>
    <property type="match status" value="1"/>
</dbReference>
<keyword evidence="1" id="KW-0630">Potassium</keyword>
<sequence>MPSYSVAQIRQAEQRALATGRALMPLAGAAAASFVAARVPADASILALAGPGNNGGDALEAAALLLARGLDVHVVLPSGPDRLPADAARAWAGWVTAGGETRTHTDLPARPSPDLVIDGLFGIGLNRPLDAAWQCLIDTVNAWHVPVLALDVPSGIDADAGVALGRPIRARWTLSFIAPSRGLSFAGAGREAAGECHLDTLGVAMPDDGSTRR</sequence>
<keyword evidence="1" id="KW-0547">Nucleotide-binding</keyword>
<keyword evidence="1" id="KW-0521">NADP</keyword>
<name>A0A2S0I4M6_9BURK</name>
<comment type="catalytic activity">
    <reaction evidence="1">
        <text>(6R)-NADHX = (6S)-NADHX</text>
        <dbReference type="Rhea" id="RHEA:32215"/>
        <dbReference type="ChEBI" id="CHEBI:64074"/>
        <dbReference type="ChEBI" id="CHEBI:64075"/>
        <dbReference type="EC" id="5.1.99.6"/>
    </reaction>
</comment>
<dbReference type="PROSITE" id="PS51385">
    <property type="entry name" value="YJEF_N"/>
    <property type="match status" value="1"/>
</dbReference>
<dbReference type="Proteomes" id="UP000239477">
    <property type="component" value="Chromosome"/>
</dbReference>
<dbReference type="GO" id="GO:0033962">
    <property type="term" value="P:P-body assembly"/>
    <property type="evidence" value="ECO:0007669"/>
    <property type="project" value="TreeGrafter"/>
</dbReference>
<dbReference type="RefSeq" id="WP_105237949.1">
    <property type="nucleotide sequence ID" value="NZ_CP023270.1"/>
</dbReference>
<comment type="function">
    <text evidence="1">Catalyzes the epimerization of the S- and R-forms of NAD(P)HX, a damaged form of NAD(P)H that is a result of enzymatic or heat-dependent hydration. This is a prerequisite for the S-specific NAD(P)H-hydrate dehydratase to allow the repair of both epimers of NAD(P)HX.</text>
</comment>
<dbReference type="NCBIfam" id="TIGR00197">
    <property type="entry name" value="yjeF_nterm"/>
    <property type="match status" value="1"/>
</dbReference>
<comment type="similarity">
    <text evidence="1">Belongs to the NnrE/AIBP family.</text>
</comment>
<evidence type="ECO:0000313" key="4">
    <source>
        <dbReference type="Proteomes" id="UP000239477"/>
    </source>
</evidence>
<proteinExistence type="inferred from homology"/>
<feature type="binding site" evidence="1">
    <location>
        <position position="54"/>
    </location>
    <ligand>
        <name>K(+)</name>
        <dbReference type="ChEBI" id="CHEBI:29103"/>
    </ligand>
</feature>
<feature type="domain" description="YjeF N-terminal" evidence="2">
    <location>
        <begin position="9"/>
        <end position="209"/>
    </location>
</feature>
<dbReference type="AlphaFoldDB" id="A0A2S0I4M6"/>
<feature type="binding site" evidence="1">
    <location>
        <position position="118"/>
    </location>
    <ligand>
        <name>K(+)</name>
        <dbReference type="ChEBI" id="CHEBI:29103"/>
    </ligand>
</feature>
<dbReference type="GO" id="GO:0000932">
    <property type="term" value="C:P-body"/>
    <property type="evidence" value="ECO:0007669"/>
    <property type="project" value="TreeGrafter"/>
</dbReference>
<dbReference type="OrthoDB" id="9806925at2"/>
<accession>A0A2S0I4M6</accession>
<reference evidence="3 4" key="1">
    <citation type="submission" date="2017-09" db="EMBL/GenBank/DDBJ databases">
        <title>Genomic, metabolic, and phenotypic characteristics of bacterial isolates from the natural microbiome of the model nematode Caenorhabditis elegans.</title>
        <authorList>
            <person name="Zimmermann J."/>
            <person name="Obeng N."/>
            <person name="Yang W."/>
            <person name="Obeng O."/>
            <person name="Kissoyan K."/>
            <person name="Pees B."/>
            <person name="Dirksen P."/>
            <person name="Hoppner M."/>
            <person name="Franke A."/>
            <person name="Rosenstiel P."/>
            <person name="Leippe M."/>
            <person name="Dierking K."/>
            <person name="Kaleta C."/>
            <person name="Schulenburg H."/>
        </authorList>
    </citation>
    <scope>NUCLEOTIDE SEQUENCE [LARGE SCALE GENOMIC DNA]</scope>
    <source>
        <strain evidence="3 4">MYb73</strain>
    </source>
</reference>
<dbReference type="PANTHER" id="PTHR13612">
    <property type="entry name" value="ENHANCER OF MRNA-DECAPPING PROTEIN 3"/>
    <property type="match status" value="1"/>
</dbReference>
<dbReference type="GO" id="GO:0003729">
    <property type="term" value="F:mRNA binding"/>
    <property type="evidence" value="ECO:0007669"/>
    <property type="project" value="TreeGrafter"/>
</dbReference>
<keyword evidence="1" id="KW-0413">Isomerase</keyword>
<keyword evidence="4" id="KW-1185">Reference proteome</keyword>
<feature type="binding site" evidence="1">
    <location>
        <position position="151"/>
    </location>
    <ligand>
        <name>(6S)-NADPHX</name>
        <dbReference type="ChEBI" id="CHEBI:64076"/>
    </ligand>
</feature>
<evidence type="ECO:0000259" key="2">
    <source>
        <dbReference type="PROSITE" id="PS51385"/>
    </source>
</evidence>
<dbReference type="InterPro" id="IPR004443">
    <property type="entry name" value="YjeF_N_dom"/>
</dbReference>
<feature type="binding site" evidence="1">
    <location>
        <begin position="53"/>
        <end position="57"/>
    </location>
    <ligand>
        <name>(6S)-NADPHX</name>
        <dbReference type="ChEBI" id="CHEBI:64076"/>
    </ligand>
</feature>